<dbReference type="AlphaFoldDB" id="A0A6P6IMU5"/>
<dbReference type="GeneID" id="112870695"/>
<proteinExistence type="predicted"/>
<dbReference type="Gene3D" id="1.10.10.60">
    <property type="entry name" value="Homeodomain-like"/>
    <property type="match status" value="1"/>
</dbReference>
<name>A0A6P6IMU5_PUMCO</name>
<evidence type="ECO:0000256" key="4">
    <source>
        <dbReference type="ARBA" id="ARBA00023242"/>
    </source>
</evidence>
<evidence type="ECO:0000313" key="9">
    <source>
        <dbReference type="Proteomes" id="UP000515131"/>
    </source>
</evidence>
<feature type="region of interest" description="Disordered" evidence="7">
    <location>
        <begin position="89"/>
        <end position="113"/>
    </location>
</feature>
<dbReference type="PANTHER" id="PTHR24329:SF545">
    <property type="entry name" value="HOMEOBOX PROTEIN ESX1"/>
    <property type="match status" value="1"/>
</dbReference>
<evidence type="ECO:0000256" key="5">
    <source>
        <dbReference type="PROSITE-ProRule" id="PRU00108"/>
    </source>
</evidence>
<dbReference type="KEGG" id="pcoo:112870695"/>
<keyword evidence="3 5" id="KW-0371">Homeobox</keyword>
<dbReference type="PANTHER" id="PTHR24329">
    <property type="entry name" value="HOMEOBOX PROTEIN ARISTALESS"/>
    <property type="match status" value="1"/>
</dbReference>
<feature type="DNA-binding region" description="Homeobox" evidence="5">
    <location>
        <begin position="126"/>
        <end position="185"/>
    </location>
</feature>
<dbReference type="CTD" id="80712"/>
<dbReference type="InterPro" id="IPR001356">
    <property type="entry name" value="HD"/>
</dbReference>
<evidence type="ECO:0000256" key="3">
    <source>
        <dbReference type="ARBA" id="ARBA00023155"/>
    </source>
</evidence>
<organism evidence="9 10">
    <name type="scientific">Puma concolor</name>
    <name type="common">Mountain lion</name>
    <name type="synonym">Felis concolor</name>
    <dbReference type="NCBI Taxonomy" id="9696"/>
    <lineage>
        <taxon>Eukaryota</taxon>
        <taxon>Metazoa</taxon>
        <taxon>Chordata</taxon>
        <taxon>Craniata</taxon>
        <taxon>Vertebrata</taxon>
        <taxon>Euteleostomi</taxon>
        <taxon>Mammalia</taxon>
        <taxon>Eutheria</taxon>
        <taxon>Laurasiatheria</taxon>
        <taxon>Carnivora</taxon>
        <taxon>Feliformia</taxon>
        <taxon>Felidae</taxon>
        <taxon>Felinae</taxon>
        <taxon>Puma</taxon>
    </lineage>
</organism>
<reference evidence="10" key="1">
    <citation type="submission" date="2025-08" db="UniProtKB">
        <authorList>
            <consortium name="RefSeq"/>
        </authorList>
    </citation>
    <scope>IDENTIFICATION</scope>
    <source>
        <tissue evidence="10">Blood</tissue>
    </source>
</reference>
<evidence type="ECO:0000313" key="10">
    <source>
        <dbReference type="RefSeq" id="XP_025789571.1"/>
    </source>
</evidence>
<evidence type="ECO:0000256" key="6">
    <source>
        <dbReference type="RuleBase" id="RU000682"/>
    </source>
</evidence>
<sequence>MESNFGCSHYDVGFRSLGGGREEEEQNGQCLDGDRCFGKLQGRNFPWEGWTKPTLASLLLSGREENTASEPKCGAAAVNYVGMREPNPFDDENLEGGFGGGLAPPQQLEEPPPPAAVGPLIAERKQRRCRTAFTQLQLQELEDIFHRVQYPDVFTREEIAGRLNLTEAKVQVWFQNRRAKWRRHQRAMMLRNVAPVALGPPVGVIFDGPYHAIPVLDPAWRYVPLVPRGLMPPGPPLHPGPPGPPLSPGPPMIPMPPPPPVPPFALSPVGVAWAHVINGYFTGPIF</sequence>
<dbReference type="SMART" id="SM00389">
    <property type="entry name" value="HOX"/>
    <property type="match status" value="1"/>
</dbReference>
<dbReference type="GO" id="GO:0000977">
    <property type="term" value="F:RNA polymerase II transcription regulatory region sequence-specific DNA binding"/>
    <property type="evidence" value="ECO:0007669"/>
    <property type="project" value="TreeGrafter"/>
</dbReference>
<evidence type="ECO:0000256" key="7">
    <source>
        <dbReference type="SAM" id="MobiDB-lite"/>
    </source>
</evidence>
<dbReference type="GO" id="GO:0005634">
    <property type="term" value="C:nucleus"/>
    <property type="evidence" value="ECO:0007669"/>
    <property type="project" value="UniProtKB-SubCell"/>
</dbReference>
<evidence type="ECO:0000259" key="8">
    <source>
        <dbReference type="PROSITE" id="PS50071"/>
    </source>
</evidence>
<accession>A0A6P6IMU5</accession>
<comment type="subcellular location">
    <subcellularLocation>
        <location evidence="1 5 6">Nucleus</location>
    </subcellularLocation>
</comment>
<dbReference type="FunFam" id="1.10.10.60:FF:000361">
    <property type="entry name" value="ESX homeobox 1"/>
    <property type="match status" value="1"/>
</dbReference>
<protein>
    <submittedName>
        <fullName evidence="10">Homeobox protein ESX1</fullName>
    </submittedName>
</protein>
<dbReference type="PROSITE" id="PS50071">
    <property type="entry name" value="HOMEOBOX_2"/>
    <property type="match status" value="1"/>
</dbReference>
<dbReference type="InterPro" id="IPR050649">
    <property type="entry name" value="Paired_Homeobox_TFs"/>
</dbReference>
<keyword evidence="4 5" id="KW-0539">Nucleus</keyword>
<gene>
    <name evidence="10" type="primary">ESX1</name>
</gene>
<dbReference type="Pfam" id="PF00046">
    <property type="entry name" value="Homeodomain"/>
    <property type="match status" value="1"/>
</dbReference>
<evidence type="ECO:0000256" key="2">
    <source>
        <dbReference type="ARBA" id="ARBA00023125"/>
    </source>
</evidence>
<dbReference type="Proteomes" id="UP000515131">
    <property type="component" value="Unplaced"/>
</dbReference>
<dbReference type="PROSITE" id="PS00027">
    <property type="entry name" value="HOMEOBOX_1"/>
    <property type="match status" value="1"/>
</dbReference>
<dbReference type="SUPFAM" id="SSF46689">
    <property type="entry name" value="Homeodomain-like"/>
    <property type="match status" value="1"/>
</dbReference>
<keyword evidence="2 5" id="KW-0238">DNA-binding</keyword>
<dbReference type="RefSeq" id="XP_025789571.1">
    <property type="nucleotide sequence ID" value="XM_025933786.1"/>
</dbReference>
<dbReference type="GO" id="GO:0000981">
    <property type="term" value="F:DNA-binding transcription factor activity, RNA polymerase II-specific"/>
    <property type="evidence" value="ECO:0007669"/>
    <property type="project" value="InterPro"/>
</dbReference>
<feature type="domain" description="Homeobox" evidence="8">
    <location>
        <begin position="124"/>
        <end position="184"/>
    </location>
</feature>
<dbReference type="InterPro" id="IPR017970">
    <property type="entry name" value="Homeobox_CS"/>
</dbReference>
<keyword evidence="9" id="KW-1185">Reference proteome</keyword>
<evidence type="ECO:0000256" key="1">
    <source>
        <dbReference type="ARBA" id="ARBA00004123"/>
    </source>
</evidence>
<dbReference type="InterPro" id="IPR009057">
    <property type="entry name" value="Homeodomain-like_sf"/>
</dbReference>
<dbReference type="CDD" id="cd00086">
    <property type="entry name" value="homeodomain"/>
    <property type="match status" value="1"/>
</dbReference>